<evidence type="ECO:0000256" key="5">
    <source>
        <dbReference type="ARBA" id="ARBA00022909"/>
    </source>
</evidence>
<dbReference type="Proteomes" id="UP000199771">
    <property type="component" value="Unassembled WGS sequence"/>
</dbReference>
<dbReference type="InterPro" id="IPR017824">
    <property type="entry name" value="Aminodeoxychorismate_lyase_IV"/>
</dbReference>
<sequence>MLHEGRVCADAAALSRALHYGDGVFRTVLWSGRRAIDWTLHMDKLAADCRALALDVPDVAELAAEVAQSVGDADEAVVKIIVARRSTGRGYRPLGTASERWVIASPAPVPDARAYRHGIAVDISAVVVSEQVLLAGLKHLNRLDQVLASRDWPEGIDERLMCDAARRLVGGTRSNVFSVRDGVVRTPRLDRCGVAGIMRRKILDCCVAMHLPAVEVELPVAELDHADEVFICNALIGIWPVRCCAGRIWAAPGPVTRRLMQALGHPWATPVAES</sequence>
<evidence type="ECO:0000256" key="1">
    <source>
        <dbReference type="ARBA" id="ARBA00001933"/>
    </source>
</evidence>
<dbReference type="GO" id="GO:0008153">
    <property type="term" value="P:4-aminobenzoate biosynthetic process"/>
    <property type="evidence" value="ECO:0007669"/>
    <property type="project" value="UniProtKB-UniRule"/>
</dbReference>
<evidence type="ECO:0000256" key="11">
    <source>
        <dbReference type="ARBA" id="ARBA00069174"/>
    </source>
</evidence>
<dbReference type="FunFam" id="3.20.10.10:FF:000002">
    <property type="entry name" value="D-alanine aminotransferase"/>
    <property type="match status" value="1"/>
</dbReference>
<evidence type="ECO:0000256" key="9">
    <source>
        <dbReference type="ARBA" id="ARBA00049529"/>
    </source>
</evidence>
<evidence type="ECO:0000256" key="8">
    <source>
        <dbReference type="ARBA" id="ARBA00035676"/>
    </source>
</evidence>
<dbReference type="GO" id="GO:0030170">
    <property type="term" value="F:pyridoxal phosphate binding"/>
    <property type="evidence" value="ECO:0007669"/>
    <property type="project" value="InterPro"/>
</dbReference>
<dbReference type="EC" id="4.1.3.38" evidence="8 12"/>
<evidence type="ECO:0000256" key="7">
    <source>
        <dbReference type="ARBA" id="ARBA00035633"/>
    </source>
</evidence>
<comment type="pathway">
    <text evidence="7">Cofactor biosynthesis; tetrahydrofolate biosynthesis; 4-aminobenzoate from chorismate: step 2/2.</text>
</comment>
<evidence type="ECO:0000256" key="3">
    <source>
        <dbReference type="ARBA" id="ARBA00011738"/>
    </source>
</evidence>
<gene>
    <name evidence="13" type="ORF">SAMN04488120_102184</name>
</gene>
<dbReference type="InterPro" id="IPR036038">
    <property type="entry name" value="Aminotransferase-like"/>
</dbReference>
<keyword evidence="5" id="KW-0289">Folate biosynthesis</keyword>
<comment type="cofactor">
    <cofactor evidence="1">
        <name>pyridoxal 5'-phosphate</name>
        <dbReference type="ChEBI" id="CHEBI:597326"/>
    </cofactor>
</comment>
<dbReference type="PANTHER" id="PTHR42743:SF2">
    <property type="entry name" value="AMINODEOXYCHORISMATE LYASE"/>
    <property type="match status" value="1"/>
</dbReference>
<dbReference type="EMBL" id="FOOC01000002">
    <property type="protein sequence ID" value="SFF32565.1"/>
    <property type="molecule type" value="Genomic_DNA"/>
</dbReference>
<protein>
    <recommendedName>
        <fullName evidence="11 12">Aminodeoxychorismate lyase</fullName>
        <ecNumber evidence="8 12">4.1.3.38</ecNumber>
    </recommendedName>
</protein>
<evidence type="ECO:0000256" key="6">
    <source>
        <dbReference type="ARBA" id="ARBA00023239"/>
    </source>
</evidence>
<evidence type="ECO:0000313" key="14">
    <source>
        <dbReference type="Proteomes" id="UP000199771"/>
    </source>
</evidence>
<evidence type="ECO:0000256" key="2">
    <source>
        <dbReference type="ARBA" id="ARBA00009320"/>
    </source>
</evidence>
<evidence type="ECO:0000313" key="13">
    <source>
        <dbReference type="EMBL" id="SFF32565.1"/>
    </source>
</evidence>
<dbReference type="GO" id="GO:0008696">
    <property type="term" value="F:4-amino-4-deoxychorismate lyase activity"/>
    <property type="evidence" value="ECO:0007669"/>
    <property type="project" value="UniProtKB-UniRule"/>
</dbReference>
<dbReference type="InterPro" id="IPR001544">
    <property type="entry name" value="Aminotrans_IV"/>
</dbReference>
<dbReference type="Pfam" id="PF01063">
    <property type="entry name" value="Aminotran_4"/>
    <property type="match status" value="1"/>
</dbReference>
<dbReference type="NCBIfam" id="TIGR03461">
    <property type="entry name" value="pabC_Proteo"/>
    <property type="match status" value="1"/>
</dbReference>
<reference evidence="13 14" key="1">
    <citation type="submission" date="2016-10" db="EMBL/GenBank/DDBJ databases">
        <authorList>
            <person name="de Groot N.N."/>
        </authorList>
    </citation>
    <scope>NUCLEOTIDE SEQUENCE [LARGE SCALE GENOMIC DNA]</scope>
    <source>
        <strain evidence="13 14">DSM 23609</strain>
    </source>
</reference>
<dbReference type="InterPro" id="IPR043132">
    <property type="entry name" value="BCAT-like_C"/>
</dbReference>
<dbReference type="GO" id="GO:0005829">
    <property type="term" value="C:cytosol"/>
    <property type="evidence" value="ECO:0007669"/>
    <property type="project" value="TreeGrafter"/>
</dbReference>
<dbReference type="Gene3D" id="3.20.10.10">
    <property type="entry name" value="D-amino Acid Aminotransferase, subunit A, domain 2"/>
    <property type="match status" value="1"/>
</dbReference>
<dbReference type="STRING" id="1076937.SAMN04488120_102184"/>
<keyword evidence="4" id="KW-0663">Pyridoxal phosphate</keyword>
<proteinExistence type="inferred from homology"/>
<keyword evidence="14" id="KW-1185">Reference proteome</keyword>
<dbReference type="AlphaFoldDB" id="A0A1I2HQH3"/>
<organism evidence="13 14">
    <name type="scientific">Fontimonas thermophila</name>
    <dbReference type="NCBI Taxonomy" id="1076937"/>
    <lineage>
        <taxon>Bacteria</taxon>
        <taxon>Pseudomonadati</taxon>
        <taxon>Pseudomonadota</taxon>
        <taxon>Gammaproteobacteria</taxon>
        <taxon>Nevskiales</taxon>
        <taxon>Nevskiaceae</taxon>
        <taxon>Fontimonas</taxon>
    </lineage>
</organism>
<dbReference type="PANTHER" id="PTHR42743">
    <property type="entry name" value="AMINO-ACID AMINOTRANSFERASE"/>
    <property type="match status" value="1"/>
</dbReference>
<keyword evidence="6 13" id="KW-0456">Lyase</keyword>
<name>A0A1I2HQH3_9GAMM</name>
<evidence type="ECO:0000256" key="4">
    <source>
        <dbReference type="ARBA" id="ARBA00022898"/>
    </source>
</evidence>
<comment type="subunit">
    <text evidence="3">Homodimer.</text>
</comment>
<evidence type="ECO:0000256" key="12">
    <source>
        <dbReference type="NCBIfam" id="TIGR03461"/>
    </source>
</evidence>
<comment type="similarity">
    <text evidence="2">Belongs to the class-IV pyridoxal-phosphate-dependent aminotransferase family.</text>
</comment>
<dbReference type="InterPro" id="IPR050571">
    <property type="entry name" value="Class-IV_PLP-Dep_Aminotrnsfr"/>
</dbReference>
<accession>A0A1I2HQH3</accession>
<dbReference type="GO" id="GO:0046656">
    <property type="term" value="P:folic acid biosynthetic process"/>
    <property type="evidence" value="ECO:0007669"/>
    <property type="project" value="UniProtKB-KW"/>
</dbReference>
<dbReference type="InterPro" id="IPR043131">
    <property type="entry name" value="BCAT-like_N"/>
</dbReference>
<comment type="catalytic activity">
    <reaction evidence="9">
        <text>4-amino-4-deoxychorismate = 4-aminobenzoate + pyruvate + H(+)</text>
        <dbReference type="Rhea" id="RHEA:16201"/>
        <dbReference type="ChEBI" id="CHEBI:15361"/>
        <dbReference type="ChEBI" id="CHEBI:15378"/>
        <dbReference type="ChEBI" id="CHEBI:17836"/>
        <dbReference type="ChEBI" id="CHEBI:58406"/>
        <dbReference type="EC" id="4.1.3.38"/>
    </reaction>
</comment>
<dbReference type="SUPFAM" id="SSF56752">
    <property type="entry name" value="D-aminoacid aminotransferase-like PLP-dependent enzymes"/>
    <property type="match status" value="1"/>
</dbReference>
<comment type="function">
    <text evidence="10">Involved in the biosynthesis of p-aminobenzoate (PABA), a precursor of tetrahydrofolate. Converts 4-amino-4-deoxychorismate into 4-aminobenzoate (PABA) and pyruvate.</text>
</comment>
<dbReference type="Gene3D" id="3.30.470.10">
    <property type="match status" value="1"/>
</dbReference>
<evidence type="ECO:0000256" key="10">
    <source>
        <dbReference type="ARBA" id="ARBA00054027"/>
    </source>
</evidence>